<dbReference type="GO" id="GO:0016491">
    <property type="term" value="F:oxidoreductase activity"/>
    <property type="evidence" value="ECO:0007669"/>
    <property type="project" value="InterPro"/>
</dbReference>
<feature type="domain" description="Rubrerythrin diiron-binding" evidence="1">
    <location>
        <begin position="6"/>
        <end position="145"/>
    </location>
</feature>
<evidence type="ECO:0000313" key="2">
    <source>
        <dbReference type="EMBL" id="SQD93147.1"/>
    </source>
</evidence>
<dbReference type="Proteomes" id="UP000249818">
    <property type="component" value="Chromosome BARAN1"/>
</dbReference>
<accession>A0A2X3K7D6</accession>
<keyword evidence="3" id="KW-1185">Reference proteome</keyword>
<protein>
    <recommendedName>
        <fullName evidence="1">Rubrerythrin diiron-binding domain-containing protein</fullName>
    </recommendedName>
</protein>
<name>A0A2X3K7D6_9BACT</name>
<proteinExistence type="predicted"/>
<evidence type="ECO:0000259" key="1">
    <source>
        <dbReference type="Pfam" id="PF02915"/>
    </source>
</evidence>
<organism evidence="2 3">
    <name type="scientific">Candidatus Bipolaricaulis anaerobius</name>
    <dbReference type="NCBI Taxonomy" id="2026885"/>
    <lineage>
        <taxon>Bacteria</taxon>
        <taxon>Candidatus Bipolaricaulota</taxon>
        <taxon>Candidatus Bipolaricaulia</taxon>
        <taxon>Candidatus Bipolaricaulales</taxon>
        <taxon>Candidatus Bipolaricaulaceae</taxon>
        <taxon>Candidatus Bipolaricaulis</taxon>
    </lineage>
</organism>
<dbReference type="OrthoDB" id="5418465at2"/>
<sequence>MGNQEDILKGALLLEQRSKALYEGSVQGAQSAAVREIFLTLAHEEGRHIEVLSQAFADLMRTGRVSTGAPAERPADIAGGVLTEAVKAEISAASYEAAALYAAMALEERAVAFYSEAERTSPGEAKALYSWLASWERSHLDLLTSLDQELRQKVWNDQRFWPF</sequence>
<dbReference type="Gene3D" id="1.20.1260.10">
    <property type="match status" value="1"/>
</dbReference>
<reference evidence="3" key="1">
    <citation type="submission" date="2018-05" db="EMBL/GenBank/DDBJ databases">
        <authorList>
            <person name="Hao L."/>
        </authorList>
    </citation>
    <scope>NUCLEOTIDE SEQUENCE [LARGE SCALE GENOMIC DNA]</scope>
</reference>
<dbReference type="Pfam" id="PF02915">
    <property type="entry name" value="Rubrerythrin"/>
    <property type="match status" value="1"/>
</dbReference>
<dbReference type="AlphaFoldDB" id="A0A2X3K7D6"/>
<dbReference type="InterPro" id="IPR012347">
    <property type="entry name" value="Ferritin-like"/>
</dbReference>
<dbReference type="SUPFAM" id="SSF47240">
    <property type="entry name" value="Ferritin-like"/>
    <property type="match status" value="1"/>
</dbReference>
<gene>
    <name evidence="2" type="ORF">BARAN1_1123</name>
</gene>
<dbReference type="GO" id="GO:0046872">
    <property type="term" value="F:metal ion binding"/>
    <property type="evidence" value="ECO:0007669"/>
    <property type="project" value="InterPro"/>
</dbReference>
<dbReference type="RefSeq" id="WP_122031554.1">
    <property type="nucleotide sequence ID" value="NZ_LS483254.1"/>
</dbReference>
<dbReference type="KEGG" id="bana:BARAN1_1123"/>
<dbReference type="InterPro" id="IPR009078">
    <property type="entry name" value="Ferritin-like_SF"/>
</dbReference>
<evidence type="ECO:0000313" key="3">
    <source>
        <dbReference type="Proteomes" id="UP000249818"/>
    </source>
</evidence>
<dbReference type="EMBL" id="LS483254">
    <property type="protein sequence ID" value="SQD93147.1"/>
    <property type="molecule type" value="Genomic_DNA"/>
</dbReference>
<dbReference type="InterPro" id="IPR003251">
    <property type="entry name" value="Rr_diiron-bd_dom"/>
</dbReference>